<comment type="caution">
    <text evidence="3">The sequence shown here is derived from an EMBL/GenBank/DDBJ whole genome shotgun (WGS) entry which is preliminary data.</text>
</comment>
<dbReference type="Proteomes" id="UP000050378">
    <property type="component" value="Unassembled WGS sequence"/>
</dbReference>
<proteinExistence type="predicted"/>
<organism evidence="3 4">
    <name type="scientific">Pseudoalteromonas lipolytica</name>
    <dbReference type="NCBI Taxonomy" id="570156"/>
    <lineage>
        <taxon>Bacteria</taxon>
        <taxon>Pseudomonadati</taxon>
        <taxon>Pseudomonadota</taxon>
        <taxon>Gammaproteobacteria</taxon>
        <taxon>Alteromonadales</taxon>
        <taxon>Pseudoalteromonadaceae</taxon>
        <taxon>Pseudoalteromonas</taxon>
    </lineage>
</organism>
<dbReference type="OrthoDB" id="106887at2"/>
<gene>
    <name evidence="3" type="ORF">AOG27_16030</name>
</gene>
<dbReference type="GO" id="GO:0004555">
    <property type="term" value="F:alpha,alpha-trehalase activity"/>
    <property type="evidence" value="ECO:0007669"/>
    <property type="project" value="InterPro"/>
</dbReference>
<dbReference type="InterPro" id="IPR001661">
    <property type="entry name" value="Glyco_hydro_37"/>
</dbReference>
<dbReference type="InterPro" id="IPR012341">
    <property type="entry name" value="6hp_glycosidase-like_sf"/>
</dbReference>
<evidence type="ECO:0000313" key="4">
    <source>
        <dbReference type="Proteomes" id="UP000050378"/>
    </source>
</evidence>
<dbReference type="PROSITE" id="PS00928">
    <property type="entry name" value="TREHALASE_2"/>
    <property type="match status" value="1"/>
</dbReference>
<dbReference type="AlphaFoldDB" id="A0A0P7EGS3"/>
<dbReference type="PANTHER" id="PTHR23403:SF1">
    <property type="entry name" value="TREHALASE"/>
    <property type="match status" value="1"/>
</dbReference>
<evidence type="ECO:0000313" key="3">
    <source>
        <dbReference type="EMBL" id="KPM82491.1"/>
    </source>
</evidence>
<protein>
    <submittedName>
        <fullName evidence="3">Alpha,alpha-trehalase</fullName>
    </submittedName>
</protein>
<evidence type="ECO:0000256" key="2">
    <source>
        <dbReference type="ARBA" id="ARBA00023295"/>
    </source>
</evidence>
<dbReference type="PANTHER" id="PTHR23403">
    <property type="entry name" value="TREHALASE"/>
    <property type="match status" value="1"/>
</dbReference>
<dbReference type="PRINTS" id="PR00744">
    <property type="entry name" value="GLHYDRLASE37"/>
</dbReference>
<keyword evidence="1" id="KW-0378">Hydrolase</keyword>
<dbReference type="Pfam" id="PF01204">
    <property type="entry name" value="Trehalase"/>
    <property type="match status" value="1"/>
</dbReference>
<dbReference type="PATRIC" id="fig|570156.3.peg.1127"/>
<keyword evidence="2" id="KW-0326">Glycosidase</keyword>
<dbReference type="InterPro" id="IPR018232">
    <property type="entry name" value="Glyco_hydro_37_CS"/>
</dbReference>
<reference evidence="3 4" key="1">
    <citation type="submission" date="2015-09" db="EMBL/GenBank/DDBJ databases">
        <title>Draft Genome Sequence of Pseudoalteromonas lipolytica UCD-48B.</title>
        <authorList>
            <person name="Krusor M."/>
            <person name="Coil D.A."/>
            <person name="Lang J.M."/>
            <person name="Eisen J.A."/>
            <person name="Alexiev A."/>
        </authorList>
    </citation>
    <scope>NUCLEOTIDE SEQUENCE [LARGE SCALE GENOMIC DNA]</scope>
    <source>
        <strain evidence="3 4">UCD-48B</strain>
    </source>
</reference>
<dbReference type="SUPFAM" id="SSF48208">
    <property type="entry name" value="Six-hairpin glycosidases"/>
    <property type="match status" value="1"/>
</dbReference>
<dbReference type="Gene3D" id="1.50.10.10">
    <property type="match status" value="1"/>
</dbReference>
<dbReference type="RefSeq" id="WP_054554016.1">
    <property type="nucleotide sequence ID" value="NZ_LJTC01000011.1"/>
</dbReference>
<evidence type="ECO:0000256" key="1">
    <source>
        <dbReference type="ARBA" id="ARBA00022801"/>
    </source>
</evidence>
<sequence>MNFVNSQLFKDVQMAEIFADSKTFADAVPNLSWQSASELYQLVGPLQGEKLREFVMSHFSFANQAIPMAKLNTTSVNQYILDLWPHLHRSADSDISSSLMPLQFDYIVPGGRFQEIYYWDSYFTALGLEDIGDLATIEAMVNNFIDLQKRNGCIPNGNRVYYSSRSQPPVLALMVTLLWETKYEQRKDFSWLENAIAALEAEYQFWMKGCEELVDDKQATKRVVKMSDGAILNRYWDSARSPRPESLKEDLHDAQNLSADQQLSYFQNIRAACESGWDFSSRWLSEPSDLKSIETTNIVPIDLNCLVYNLEKTLERFYSLINKEHKSRAIAELALFRLEAINQYCWDNDKGVYRDFNIRLNKQSPIDSMAMAVPLFVGAASEQQAQQVKTKLMSDFLKPGGLVTTLSNTPQQWDSPNGWAPLQWFAVKGLLDYGFISEAEAVMKNWLSMIEMRFAEDKCLLEKYNVCELVSRAGGGEYTVQQGFGWTNGVTSRFYKLLNDSL</sequence>
<dbReference type="InterPro" id="IPR008928">
    <property type="entry name" value="6-hairpin_glycosidase_sf"/>
</dbReference>
<dbReference type="GO" id="GO:0005993">
    <property type="term" value="P:trehalose catabolic process"/>
    <property type="evidence" value="ECO:0007669"/>
    <property type="project" value="TreeGrafter"/>
</dbReference>
<accession>A0A0P7EGS3</accession>
<name>A0A0P7EGS3_9GAMM</name>
<dbReference type="STRING" id="570156.AOG27_16030"/>
<dbReference type="PROSITE" id="PS00927">
    <property type="entry name" value="TREHALASE_1"/>
    <property type="match status" value="1"/>
</dbReference>
<dbReference type="EMBL" id="LJTC01000011">
    <property type="protein sequence ID" value="KPM82491.1"/>
    <property type="molecule type" value="Genomic_DNA"/>
</dbReference>